<evidence type="ECO:0000313" key="2">
    <source>
        <dbReference type="Proteomes" id="UP000199017"/>
    </source>
</evidence>
<protein>
    <submittedName>
        <fullName evidence="1">Uncharacterized protein</fullName>
    </submittedName>
</protein>
<name>A0A1G8QFL0_9BACI</name>
<gene>
    <name evidence="1" type="ORF">SAMN05216352_11955</name>
</gene>
<dbReference type="EMBL" id="FNDU01000019">
    <property type="protein sequence ID" value="SDJ03373.1"/>
    <property type="molecule type" value="Genomic_DNA"/>
</dbReference>
<dbReference type="AlphaFoldDB" id="A0A1G8QFL0"/>
<accession>A0A1G8QFL0</accession>
<organism evidence="1 2">
    <name type="scientific">Alteribacillus bidgolensis</name>
    <dbReference type="NCBI Taxonomy" id="930129"/>
    <lineage>
        <taxon>Bacteria</taxon>
        <taxon>Bacillati</taxon>
        <taxon>Bacillota</taxon>
        <taxon>Bacilli</taxon>
        <taxon>Bacillales</taxon>
        <taxon>Bacillaceae</taxon>
        <taxon>Alteribacillus</taxon>
    </lineage>
</organism>
<reference evidence="1 2" key="1">
    <citation type="submission" date="2016-10" db="EMBL/GenBank/DDBJ databases">
        <authorList>
            <person name="de Groot N.N."/>
        </authorList>
    </citation>
    <scope>NUCLEOTIDE SEQUENCE [LARGE SCALE GENOMIC DNA]</scope>
    <source>
        <strain evidence="2">P4B,CCM 7963,CECT 7998,DSM 25260,IBRC-M 10614,KCTC 13821</strain>
    </source>
</reference>
<evidence type="ECO:0000313" key="1">
    <source>
        <dbReference type="EMBL" id="SDJ03373.1"/>
    </source>
</evidence>
<dbReference type="Proteomes" id="UP000199017">
    <property type="component" value="Unassembled WGS sequence"/>
</dbReference>
<keyword evidence="2" id="KW-1185">Reference proteome</keyword>
<sequence>MTEGVALYFDPFTKLNIPKVLKNYLVQLMRGKISFSPRTEDTEILHP</sequence>
<proteinExistence type="predicted"/>